<dbReference type="Proteomes" id="UP000612899">
    <property type="component" value="Unassembled WGS sequence"/>
</dbReference>
<evidence type="ECO:0000313" key="3">
    <source>
        <dbReference type="Proteomes" id="UP000612899"/>
    </source>
</evidence>
<proteinExistence type="predicted"/>
<accession>A0A8J3VEX2</accession>
<comment type="caution">
    <text evidence="2">The sequence shown here is derived from an EMBL/GenBank/DDBJ whole genome shotgun (WGS) entry which is preliminary data.</text>
</comment>
<keyword evidence="1" id="KW-0472">Membrane</keyword>
<dbReference type="EMBL" id="BONY01000009">
    <property type="protein sequence ID" value="GIH03701.1"/>
    <property type="molecule type" value="Genomic_DNA"/>
</dbReference>
<gene>
    <name evidence="2" type="ORF">Rhe02_17680</name>
</gene>
<evidence type="ECO:0000256" key="1">
    <source>
        <dbReference type="SAM" id="Phobius"/>
    </source>
</evidence>
<keyword evidence="1" id="KW-0812">Transmembrane</keyword>
<dbReference type="AlphaFoldDB" id="A0A8J3VEX2"/>
<feature type="transmembrane region" description="Helical" evidence="1">
    <location>
        <begin position="99"/>
        <end position="122"/>
    </location>
</feature>
<keyword evidence="1" id="KW-1133">Transmembrane helix</keyword>
<name>A0A8J3VEX2_9ACTN</name>
<organism evidence="2 3">
    <name type="scientific">Rhizocola hellebori</name>
    <dbReference type="NCBI Taxonomy" id="1392758"/>
    <lineage>
        <taxon>Bacteria</taxon>
        <taxon>Bacillati</taxon>
        <taxon>Actinomycetota</taxon>
        <taxon>Actinomycetes</taxon>
        <taxon>Micromonosporales</taxon>
        <taxon>Micromonosporaceae</taxon>
        <taxon>Rhizocola</taxon>
    </lineage>
</organism>
<evidence type="ECO:0000313" key="2">
    <source>
        <dbReference type="EMBL" id="GIH03701.1"/>
    </source>
</evidence>
<reference evidence="2" key="1">
    <citation type="submission" date="2021-01" db="EMBL/GenBank/DDBJ databases">
        <title>Whole genome shotgun sequence of Rhizocola hellebori NBRC 109834.</title>
        <authorList>
            <person name="Komaki H."/>
            <person name="Tamura T."/>
        </authorList>
    </citation>
    <scope>NUCLEOTIDE SEQUENCE</scope>
    <source>
        <strain evidence="2">NBRC 109834</strain>
    </source>
</reference>
<sequence>MWRTDGIVVGMRILPYERFTIQSPLPVDELTHRLRSGVAPVRFSLRRPAQPFQGSVHGDRFVIHRVLGYRNSFRPEITGRVVPAGGGSTIEVSMALHPVILAFMGFWLTIAALVFVGFGIAVVSRAANARDVGVFPFLFLPFGLAVCTIGFRIEANRTKQALYRLVGAVAA</sequence>
<keyword evidence="3" id="KW-1185">Reference proteome</keyword>
<protein>
    <submittedName>
        <fullName evidence="2">Uncharacterized protein</fullName>
    </submittedName>
</protein>
<feature type="transmembrane region" description="Helical" evidence="1">
    <location>
        <begin position="134"/>
        <end position="153"/>
    </location>
</feature>